<organism evidence="1 2">
    <name type="scientific">Kingdonia uniflora</name>
    <dbReference type="NCBI Taxonomy" id="39325"/>
    <lineage>
        <taxon>Eukaryota</taxon>
        <taxon>Viridiplantae</taxon>
        <taxon>Streptophyta</taxon>
        <taxon>Embryophyta</taxon>
        <taxon>Tracheophyta</taxon>
        <taxon>Spermatophyta</taxon>
        <taxon>Magnoliopsida</taxon>
        <taxon>Ranunculales</taxon>
        <taxon>Circaeasteraceae</taxon>
        <taxon>Kingdonia</taxon>
    </lineage>
</organism>
<reference evidence="1 2" key="1">
    <citation type="journal article" date="2020" name="IScience">
        <title>Genome Sequencing of the Endangered Kingdonia uniflora (Circaeasteraceae, Ranunculales) Reveals Potential Mechanisms of Evolutionary Specialization.</title>
        <authorList>
            <person name="Sun Y."/>
            <person name="Deng T."/>
            <person name="Zhang A."/>
            <person name="Moore M.J."/>
            <person name="Landis J.B."/>
            <person name="Lin N."/>
            <person name="Zhang H."/>
            <person name="Zhang X."/>
            <person name="Huang J."/>
            <person name="Zhang X."/>
            <person name="Sun H."/>
            <person name="Wang H."/>
        </authorList>
    </citation>
    <scope>NUCLEOTIDE SEQUENCE [LARGE SCALE GENOMIC DNA]</scope>
    <source>
        <strain evidence="1">TB1705</strain>
        <tissue evidence="1">Leaf</tissue>
    </source>
</reference>
<evidence type="ECO:0000313" key="2">
    <source>
        <dbReference type="Proteomes" id="UP000541444"/>
    </source>
</evidence>
<gene>
    <name evidence="1" type="ORF">GIB67_022394</name>
</gene>
<evidence type="ECO:0000313" key="1">
    <source>
        <dbReference type="EMBL" id="KAF6158314.1"/>
    </source>
</evidence>
<keyword evidence="2" id="KW-1185">Reference proteome</keyword>
<protein>
    <submittedName>
        <fullName evidence="1">Uncharacterized protein</fullName>
    </submittedName>
</protein>
<dbReference type="Proteomes" id="UP000541444">
    <property type="component" value="Unassembled WGS sequence"/>
</dbReference>
<accession>A0A7J7MTZ9</accession>
<dbReference type="EMBL" id="JACGCM010001226">
    <property type="protein sequence ID" value="KAF6158314.1"/>
    <property type="molecule type" value="Genomic_DNA"/>
</dbReference>
<feature type="non-terminal residue" evidence="1">
    <location>
        <position position="1"/>
    </location>
</feature>
<sequence>EVNRASFKVIRTNFFVLTEILAQESISFERAWMSFERVFVLSEILAEESIPFERAWMSFERDVKFLGLETSYRKVVRTSLPLVST</sequence>
<dbReference type="AlphaFoldDB" id="A0A7J7MTZ9"/>
<comment type="caution">
    <text evidence="1">The sequence shown here is derived from an EMBL/GenBank/DDBJ whole genome shotgun (WGS) entry which is preliminary data.</text>
</comment>
<proteinExistence type="predicted"/>
<name>A0A7J7MTZ9_9MAGN</name>